<name>A0A8H7JDM7_9PLEO</name>
<comment type="caution">
    <text evidence="3">The sequence shown here is derived from an EMBL/GenBank/DDBJ whole genome shotgun (WGS) entry which is preliminary data.</text>
</comment>
<evidence type="ECO:0000256" key="1">
    <source>
        <dbReference type="SAM" id="MobiDB-lite"/>
    </source>
</evidence>
<organism evidence="3 4">
    <name type="scientific">Ascochyta lentis</name>
    <dbReference type="NCBI Taxonomy" id="205686"/>
    <lineage>
        <taxon>Eukaryota</taxon>
        <taxon>Fungi</taxon>
        <taxon>Dikarya</taxon>
        <taxon>Ascomycota</taxon>
        <taxon>Pezizomycotina</taxon>
        <taxon>Dothideomycetes</taxon>
        <taxon>Pleosporomycetidae</taxon>
        <taxon>Pleosporales</taxon>
        <taxon>Pleosporineae</taxon>
        <taxon>Didymellaceae</taxon>
        <taxon>Ascochyta</taxon>
    </lineage>
</organism>
<proteinExistence type="predicted"/>
<evidence type="ECO:0000313" key="4">
    <source>
        <dbReference type="Proteomes" id="UP000651452"/>
    </source>
</evidence>
<keyword evidence="2" id="KW-0472">Membrane</keyword>
<feature type="region of interest" description="Disordered" evidence="1">
    <location>
        <begin position="1"/>
        <end position="44"/>
    </location>
</feature>
<gene>
    <name evidence="3" type="ORF">EKO04_001583</name>
</gene>
<keyword evidence="2" id="KW-1133">Transmembrane helix</keyword>
<accession>A0A8H7JDM7</accession>
<protein>
    <submittedName>
        <fullName evidence="3">Uncharacterized protein</fullName>
    </submittedName>
</protein>
<dbReference type="AlphaFoldDB" id="A0A8H7JDM7"/>
<feature type="transmembrane region" description="Helical" evidence="2">
    <location>
        <begin position="43"/>
        <end position="69"/>
    </location>
</feature>
<reference evidence="3" key="2">
    <citation type="submission" date="2020-09" db="EMBL/GenBank/DDBJ databases">
        <title>Reference genome assembly for Australian Ascochyta lentis isolate Al4.</title>
        <authorList>
            <person name="Lee R.C."/>
            <person name="Farfan-Caceres L.M."/>
            <person name="Debler J.W."/>
            <person name="Williams A.H."/>
            <person name="Henares B.M."/>
        </authorList>
    </citation>
    <scope>NUCLEOTIDE SEQUENCE</scope>
    <source>
        <strain evidence="3">Al4</strain>
    </source>
</reference>
<keyword evidence="4" id="KW-1185">Reference proteome</keyword>
<evidence type="ECO:0000313" key="3">
    <source>
        <dbReference type="EMBL" id="KAF9700556.1"/>
    </source>
</evidence>
<sequence length="135" mass="14042">MLSTSTNSPASAAASTTYTLQSTSTSAASPPSAQSSPQSSSNSVAIGAGIGAGVGIPLLAAVGVLAWYLHRGQKLREAAMRQSGSYPIPELKGSTKVGYEQMSSVNELSAERRYEMDSINPSQEIDGIAKYRRDA</sequence>
<keyword evidence="2" id="KW-0812">Transmembrane</keyword>
<dbReference type="Proteomes" id="UP000651452">
    <property type="component" value="Unassembled WGS sequence"/>
</dbReference>
<dbReference type="EMBL" id="RZGK01000003">
    <property type="protein sequence ID" value="KAF9700556.1"/>
    <property type="molecule type" value="Genomic_DNA"/>
</dbReference>
<evidence type="ECO:0000256" key="2">
    <source>
        <dbReference type="SAM" id="Phobius"/>
    </source>
</evidence>
<reference evidence="3" key="1">
    <citation type="submission" date="2018-12" db="EMBL/GenBank/DDBJ databases">
        <authorList>
            <person name="Syme R.A."/>
            <person name="Farfan-Caceres L."/>
            <person name="Lichtenzveig J."/>
        </authorList>
    </citation>
    <scope>NUCLEOTIDE SEQUENCE</scope>
    <source>
        <strain evidence="3">Al4</strain>
    </source>
</reference>